<dbReference type="Proteomes" id="UP000246635">
    <property type="component" value="Unassembled WGS sequence"/>
</dbReference>
<evidence type="ECO:0000259" key="2">
    <source>
        <dbReference type="Pfam" id="PF19701"/>
    </source>
</evidence>
<dbReference type="EMBL" id="QGTQ01000006">
    <property type="protein sequence ID" value="PWW04750.1"/>
    <property type="molecule type" value="Genomic_DNA"/>
</dbReference>
<proteinExistence type="predicted"/>
<feature type="transmembrane region" description="Helical" evidence="1">
    <location>
        <begin position="44"/>
        <end position="64"/>
    </location>
</feature>
<comment type="caution">
    <text evidence="3">The sequence shown here is derived from an EMBL/GenBank/DDBJ whole genome shotgun (WGS) entry which is preliminary data.</text>
</comment>
<reference evidence="3 4" key="1">
    <citation type="submission" date="2018-05" db="EMBL/GenBank/DDBJ databases">
        <title>Genomic Encyclopedia of Type Strains, Phase III (KMG-III): the genomes of soil and plant-associated and newly described type strains.</title>
        <authorList>
            <person name="Whitman W."/>
        </authorList>
    </citation>
    <scope>NUCLEOTIDE SEQUENCE [LARGE SCALE GENOMIC DNA]</scope>
    <source>
        <strain evidence="3 4">CECT 5696</strain>
    </source>
</reference>
<protein>
    <recommendedName>
        <fullName evidence="2">DUF6199 domain-containing protein</fullName>
    </recommendedName>
</protein>
<evidence type="ECO:0000313" key="4">
    <source>
        <dbReference type="Proteomes" id="UP000246635"/>
    </source>
</evidence>
<keyword evidence="1" id="KW-1133">Transmembrane helix</keyword>
<accession>A0A2V2YUH1</accession>
<dbReference type="RefSeq" id="WP_110043869.1">
    <property type="nucleotide sequence ID" value="NZ_CP054612.1"/>
</dbReference>
<dbReference type="Pfam" id="PF19701">
    <property type="entry name" value="DUF6199"/>
    <property type="match status" value="1"/>
</dbReference>
<keyword evidence="4" id="KW-1185">Reference proteome</keyword>
<sequence length="66" mass="7258">MFGFVGFLFVIIGILNIAFPKVGWYMQYGWQFKNAEPSDAALVMARIGGVIAIIIGLFLIFGGFPI</sequence>
<dbReference type="OrthoDB" id="2088419at2"/>
<dbReference type="InterPro" id="IPR045679">
    <property type="entry name" value="DUF6199"/>
</dbReference>
<keyword evidence="1" id="KW-0472">Membrane</keyword>
<dbReference type="AlphaFoldDB" id="A0A2V2YUH1"/>
<evidence type="ECO:0000313" key="3">
    <source>
        <dbReference type="EMBL" id="PWW04750.1"/>
    </source>
</evidence>
<organism evidence="3 4">
    <name type="scientific">Paenibacillus cellulosilyticus</name>
    <dbReference type="NCBI Taxonomy" id="375489"/>
    <lineage>
        <taxon>Bacteria</taxon>
        <taxon>Bacillati</taxon>
        <taxon>Bacillota</taxon>
        <taxon>Bacilli</taxon>
        <taxon>Bacillales</taxon>
        <taxon>Paenibacillaceae</taxon>
        <taxon>Paenibacillus</taxon>
    </lineage>
</organism>
<gene>
    <name evidence="3" type="ORF">DFQ01_10631</name>
</gene>
<feature type="domain" description="DUF6199" evidence="2">
    <location>
        <begin position="5"/>
        <end position="62"/>
    </location>
</feature>
<name>A0A2V2YUH1_9BACL</name>
<keyword evidence="1" id="KW-0812">Transmembrane</keyword>
<evidence type="ECO:0000256" key="1">
    <source>
        <dbReference type="SAM" id="Phobius"/>
    </source>
</evidence>